<feature type="transmembrane region" description="Helical" evidence="9">
    <location>
        <begin position="164"/>
        <end position="192"/>
    </location>
</feature>
<name>A0A9J6GFN9_HAELO</name>
<dbReference type="InterPro" id="IPR001611">
    <property type="entry name" value="Leu-rich_rpt"/>
</dbReference>
<dbReference type="InterPro" id="IPR032675">
    <property type="entry name" value="LRR_dom_sf"/>
</dbReference>
<dbReference type="Pfam" id="PF13855">
    <property type="entry name" value="LRR_8"/>
    <property type="match status" value="2"/>
</dbReference>
<evidence type="ECO:0000256" key="1">
    <source>
        <dbReference type="ARBA" id="ARBA00022614"/>
    </source>
</evidence>
<keyword evidence="2" id="KW-0677">Repeat</keyword>
<proteinExistence type="inferred from homology"/>
<keyword evidence="9" id="KW-0472">Membrane</keyword>
<accession>A0A9J6GFN9</accession>
<evidence type="ECO:0000256" key="5">
    <source>
        <dbReference type="ARBA" id="ARBA00025612"/>
    </source>
</evidence>
<organism evidence="10 11">
    <name type="scientific">Haemaphysalis longicornis</name>
    <name type="common">Bush tick</name>
    <dbReference type="NCBI Taxonomy" id="44386"/>
    <lineage>
        <taxon>Eukaryota</taxon>
        <taxon>Metazoa</taxon>
        <taxon>Ecdysozoa</taxon>
        <taxon>Arthropoda</taxon>
        <taxon>Chelicerata</taxon>
        <taxon>Arachnida</taxon>
        <taxon>Acari</taxon>
        <taxon>Parasitiformes</taxon>
        <taxon>Ixodida</taxon>
        <taxon>Ixodoidea</taxon>
        <taxon>Ixodidae</taxon>
        <taxon>Haemaphysalinae</taxon>
        <taxon>Haemaphysalis</taxon>
    </lineage>
</organism>
<protein>
    <recommendedName>
        <fullName evidence="4">Leucine-rich repeat protein soc-2 homolog</fullName>
    </recommendedName>
    <alternativeName>
        <fullName evidence="8">Protein soc-2 homolog</fullName>
    </alternativeName>
    <alternativeName>
        <fullName evidence="6 7">protein Sur-8 homolog</fullName>
    </alternativeName>
</protein>
<evidence type="ECO:0000313" key="11">
    <source>
        <dbReference type="Proteomes" id="UP000821853"/>
    </source>
</evidence>
<dbReference type="VEuPathDB" id="VectorBase:HLOH_042981"/>
<dbReference type="AlphaFoldDB" id="A0A9J6GFN9"/>
<keyword evidence="11" id="KW-1185">Reference proteome</keyword>
<dbReference type="PANTHER" id="PTHR45752">
    <property type="entry name" value="LEUCINE-RICH REPEAT-CONTAINING"/>
    <property type="match status" value="1"/>
</dbReference>
<dbReference type="InterPro" id="IPR050715">
    <property type="entry name" value="LRR-SigEffector_domain"/>
</dbReference>
<evidence type="ECO:0000256" key="7">
    <source>
        <dbReference type="ARBA" id="ARBA00029998"/>
    </source>
</evidence>
<keyword evidence="9" id="KW-0812">Transmembrane</keyword>
<evidence type="ECO:0000313" key="10">
    <source>
        <dbReference type="EMBL" id="KAH9373280.1"/>
    </source>
</evidence>
<dbReference type="OMA" id="IMEDWIN"/>
<dbReference type="Gene3D" id="3.80.10.10">
    <property type="entry name" value="Ribonuclease Inhibitor"/>
    <property type="match status" value="1"/>
</dbReference>
<dbReference type="PROSITE" id="PS51450">
    <property type="entry name" value="LRR"/>
    <property type="match status" value="1"/>
</dbReference>
<dbReference type="OrthoDB" id="1394818at2759"/>
<comment type="similarity">
    <text evidence="3">Belongs to the SHOC2 family.</text>
</comment>
<dbReference type="SMART" id="SM00369">
    <property type="entry name" value="LRR_TYP"/>
    <property type="match status" value="2"/>
</dbReference>
<reference evidence="10 11" key="1">
    <citation type="journal article" date="2020" name="Cell">
        <title>Large-Scale Comparative Analyses of Tick Genomes Elucidate Their Genetic Diversity and Vector Capacities.</title>
        <authorList>
            <consortium name="Tick Genome and Microbiome Consortium (TIGMIC)"/>
            <person name="Jia N."/>
            <person name="Wang J."/>
            <person name="Shi W."/>
            <person name="Du L."/>
            <person name="Sun Y."/>
            <person name="Zhan W."/>
            <person name="Jiang J.F."/>
            <person name="Wang Q."/>
            <person name="Zhang B."/>
            <person name="Ji P."/>
            <person name="Bell-Sakyi L."/>
            <person name="Cui X.M."/>
            <person name="Yuan T.T."/>
            <person name="Jiang B.G."/>
            <person name="Yang W.F."/>
            <person name="Lam T.T."/>
            <person name="Chang Q.C."/>
            <person name="Ding S.J."/>
            <person name="Wang X.J."/>
            <person name="Zhu J.G."/>
            <person name="Ruan X.D."/>
            <person name="Zhao L."/>
            <person name="Wei J.T."/>
            <person name="Ye R.Z."/>
            <person name="Que T.C."/>
            <person name="Du C.H."/>
            <person name="Zhou Y.H."/>
            <person name="Cheng J.X."/>
            <person name="Dai P.F."/>
            <person name="Guo W.B."/>
            <person name="Han X.H."/>
            <person name="Huang E.J."/>
            <person name="Li L.F."/>
            <person name="Wei W."/>
            <person name="Gao Y.C."/>
            <person name="Liu J.Z."/>
            <person name="Shao H.Z."/>
            <person name="Wang X."/>
            <person name="Wang C.C."/>
            <person name="Yang T.C."/>
            <person name="Huo Q.B."/>
            <person name="Li W."/>
            <person name="Chen H.Y."/>
            <person name="Chen S.E."/>
            <person name="Zhou L.G."/>
            <person name="Ni X.B."/>
            <person name="Tian J.H."/>
            <person name="Sheng Y."/>
            <person name="Liu T."/>
            <person name="Pan Y.S."/>
            <person name="Xia L.Y."/>
            <person name="Li J."/>
            <person name="Zhao F."/>
            <person name="Cao W.C."/>
        </authorList>
    </citation>
    <scope>NUCLEOTIDE SEQUENCE [LARGE SCALE GENOMIC DNA]</scope>
    <source>
        <strain evidence="10">HaeL-2018</strain>
    </source>
</reference>
<evidence type="ECO:0000256" key="3">
    <source>
        <dbReference type="ARBA" id="ARBA00023786"/>
    </source>
</evidence>
<sequence length="250" mass="28365">MLKGSLKSRLDGNLLDLSLSELVEPPVKELAEIPKATRLDLSCNKIPILPDSFCSLEHLKELDLSKNQLRELPANFGRLSGLQKLDLYSNNLTTLPLSMCRMKNLRWLDLKGNPLEPRLKAVAGDCLDEKQCQQCAKKVVEFLKAQASDLEREKQKRLKVQRGCCSMLLTLVLTVLVLAASMFSALVVYSFYKHKYPLTWPYLRDVTNQHLRSVQVYTIRGWEAGAVHVQLWTKKLVQMVQSLGATKTKN</sequence>
<evidence type="ECO:0000256" key="8">
    <source>
        <dbReference type="ARBA" id="ARBA00032455"/>
    </source>
</evidence>
<dbReference type="PRINTS" id="PR00019">
    <property type="entry name" value="LEURICHRPT"/>
</dbReference>
<evidence type="ECO:0000256" key="2">
    <source>
        <dbReference type="ARBA" id="ARBA00022737"/>
    </source>
</evidence>
<keyword evidence="9" id="KW-1133">Transmembrane helix</keyword>
<comment type="caution">
    <text evidence="10">The sequence shown here is derived from an EMBL/GenBank/DDBJ whole genome shotgun (WGS) entry which is preliminary data.</text>
</comment>
<evidence type="ECO:0000256" key="9">
    <source>
        <dbReference type="SAM" id="Phobius"/>
    </source>
</evidence>
<dbReference type="Proteomes" id="UP000821853">
    <property type="component" value="Chromosome 4"/>
</dbReference>
<evidence type="ECO:0000256" key="6">
    <source>
        <dbReference type="ARBA" id="ARBA00029588"/>
    </source>
</evidence>
<dbReference type="InterPro" id="IPR003591">
    <property type="entry name" value="Leu-rich_rpt_typical-subtyp"/>
</dbReference>
<dbReference type="EMBL" id="JABSTR010000006">
    <property type="protein sequence ID" value="KAH9373280.1"/>
    <property type="molecule type" value="Genomic_DNA"/>
</dbReference>
<evidence type="ECO:0000256" key="4">
    <source>
        <dbReference type="ARBA" id="ARBA00023904"/>
    </source>
</evidence>
<dbReference type="PANTHER" id="PTHR45752:SF4">
    <property type="entry name" value="LEUCINE-RICH REPEAT-CONTAINING PROTEIN 59"/>
    <property type="match status" value="1"/>
</dbReference>
<comment type="function">
    <text evidence="5">Acts as a Ras effector and participates in MAPK pathway activation. Probably acts as a regulatory subunit of protein phosphatase that specifically dephosphorylates Raf kinase and stimulate Raf activity at specialized signaling complexes upon Ras activation.</text>
</comment>
<keyword evidence="1" id="KW-0433">Leucine-rich repeat</keyword>
<gene>
    <name evidence="10" type="ORF">HPB48_005025</name>
</gene>
<dbReference type="SUPFAM" id="SSF52058">
    <property type="entry name" value="L domain-like"/>
    <property type="match status" value="1"/>
</dbReference>
<dbReference type="SMART" id="SM00364">
    <property type="entry name" value="LRR_BAC"/>
    <property type="match status" value="2"/>
</dbReference>